<dbReference type="AlphaFoldDB" id="A0A2P2NUZ6"/>
<name>A0A2P2NUZ6_RHIMU</name>
<evidence type="ECO:0000313" key="1">
    <source>
        <dbReference type="EMBL" id="MBX46270.1"/>
    </source>
</evidence>
<accession>A0A2P2NUZ6</accession>
<organism evidence="1">
    <name type="scientific">Rhizophora mucronata</name>
    <name type="common">Asiatic mangrove</name>
    <dbReference type="NCBI Taxonomy" id="61149"/>
    <lineage>
        <taxon>Eukaryota</taxon>
        <taxon>Viridiplantae</taxon>
        <taxon>Streptophyta</taxon>
        <taxon>Embryophyta</taxon>
        <taxon>Tracheophyta</taxon>
        <taxon>Spermatophyta</taxon>
        <taxon>Magnoliopsida</taxon>
        <taxon>eudicotyledons</taxon>
        <taxon>Gunneridae</taxon>
        <taxon>Pentapetalae</taxon>
        <taxon>rosids</taxon>
        <taxon>fabids</taxon>
        <taxon>Malpighiales</taxon>
        <taxon>Rhizophoraceae</taxon>
        <taxon>Rhizophora</taxon>
    </lineage>
</organism>
<protein>
    <submittedName>
        <fullName evidence="1">Uncharacterized protein</fullName>
    </submittedName>
</protein>
<dbReference type="EMBL" id="GGEC01065786">
    <property type="protein sequence ID" value="MBX46270.1"/>
    <property type="molecule type" value="Transcribed_RNA"/>
</dbReference>
<reference evidence="1" key="1">
    <citation type="submission" date="2018-02" db="EMBL/GenBank/DDBJ databases">
        <title>Rhizophora mucronata_Transcriptome.</title>
        <authorList>
            <person name="Meera S.P."/>
            <person name="Sreeshan A."/>
            <person name="Augustine A."/>
        </authorList>
    </citation>
    <scope>NUCLEOTIDE SEQUENCE</scope>
    <source>
        <tissue evidence="1">Leaf</tissue>
    </source>
</reference>
<proteinExistence type="predicted"/>
<sequence>MSANPGLTKYYVGLRCTLYAAIGVEVPPAPLQMKRFQRIYTRVY</sequence>